<feature type="signal peptide" evidence="1">
    <location>
        <begin position="1"/>
        <end position="19"/>
    </location>
</feature>
<dbReference type="EMBL" id="JAYMYQ010000010">
    <property type="protein sequence ID" value="KAK7307260.1"/>
    <property type="molecule type" value="Genomic_DNA"/>
</dbReference>
<comment type="caution">
    <text evidence="2">The sequence shown here is derived from an EMBL/GenBank/DDBJ whole genome shotgun (WGS) entry which is preliminary data.</text>
</comment>
<protein>
    <recommendedName>
        <fullName evidence="4">Secreted protein</fullName>
    </recommendedName>
</protein>
<keyword evidence="1" id="KW-0732">Signal</keyword>
<dbReference type="Proteomes" id="UP001367508">
    <property type="component" value="Unassembled WGS sequence"/>
</dbReference>
<sequence>MRHLLNLLLEKCFVALILASISCCCKCQNFACGEDRFHVPVTLLLPSKCSSKGYIAFVTTAESNNSEEEEVKPGTDLGLWMKSFGTLNG</sequence>
<dbReference type="AlphaFoldDB" id="A0AAN9JXK7"/>
<reference evidence="2 3" key="1">
    <citation type="submission" date="2024-01" db="EMBL/GenBank/DDBJ databases">
        <title>The genomes of 5 underutilized Papilionoideae crops provide insights into root nodulation and disease resistanc.</title>
        <authorList>
            <person name="Jiang F."/>
        </authorList>
    </citation>
    <scope>NUCLEOTIDE SEQUENCE [LARGE SCALE GENOMIC DNA]</scope>
    <source>
        <strain evidence="2">LVBAO_FW01</strain>
        <tissue evidence="2">Leaves</tissue>
    </source>
</reference>
<gene>
    <name evidence="2" type="ORF">VNO77_40161</name>
</gene>
<dbReference type="PROSITE" id="PS51257">
    <property type="entry name" value="PROKAR_LIPOPROTEIN"/>
    <property type="match status" value="1"/>
</dbReference>
<name>A0AAN9JXK7_CANGL</name>
<keyword evidence="3" id="KW-1185">Reference proteome</keyword>
<evidence type="ECO:0008006" key="4">
    <source>
        <dbReference type="Google" id="ProtNLM"/>
    </source>
</evidence>
<evidence type="ECO:0000256" key="1">
    <source>
        <dbReference type="SAM" id="SignalP"/>
    </source>
</evidence>
<evidence type="ECO:0000313" key="3">
    <source>
        <dbReference type="Proteomes" id="UP001367508"/>
    </source>
</evidence>
<feature type="chain" id="PRO_5042813056" description="Secreted protein" evidence="1">
    <location>
        <begin position="20"/>
        <end position="89"/>
    </location>
</feature>
<proteinExistence type="predicted"/>
<accession>A0AAN9JXK7</accession>
<evidence type="ECO:0000313" key="2">
    <source>
        <dbReference type="EMBL" id="KAK7307260.1"/>
    </source>
</evidence>
<organism evidence="2 3">
    <name type="scientific">Canavalia gladiata</name>
    <name type="common">Sword bean</name>
    <name type="synonym">Dolichos gladiatus</name>
    <dbReference type="NCBI Taxonomy" id="3824"/>
    <lineage>
        <taxon>Eukaryota</taxon>
        <taxon>Viridiplantae</taxon>
        <taxon>Streptophyta</taxon>
        <taxon>Embryophyta</taxon>
        <taxon>Tracheophyta</taxon>
        <taxon>Spermatophyta</taxon>
        <taxon>Magnoliopsida</taxon>
        <taxon>eudicotyledons</taxon>
        <taxon>Gunneridae</taxon>
        <taxon>Pentapetalae</taxon>
        <taxon>rosids</taxon>
        <taxon>fabids</taxon>
        <taxon>Fabales</taxon>
        <taxon>Fabaceae</taxon>
        <taxon>Papilionoideae</taxon>
        <taxon>50 kb inversion clade</taxon>
        <taxon>NPAAA clade</taxon>
        <taxon>indigoferoid/millettioid clade</taxon>
        <taxon>Phaseoleae</taxon>
        <taxon>Canavalia</taxon>
    </lineage>
</organism>